<organism evidence="1">
    <name type="scientific">mine drainage metagenome</name>
    <dbReference type="NCBI Taxonomy" id="410659"/>
    <lineage>
        <taxon>unclassified sequences</taxon>
        <taxon>metagenomes</taxon>
        <taxon>ecological metagenomes</taxon>
    </lineage>
</organism>
<accession>E6PG18</accession>
<evidence type="ECO:0008006" key="2">
    <source>
        <dbReference type="Google" id="ProtNLM"/>
    </source>
</evidence>
<reference evidence="1" key="1">
    <citation type="submission" date="2009-10" db="EMBL/GenBank/DDBJ databases">
        <title>Diversity of trophic interactions inside an arsenic-rich microbial ecosystem.</title>
        <authorList>
            <person name="Bertin P.N."/>
            <person name="Heinrich-Salmeron A."/>
            <person name="Pelletier E."/>
            <person name="Goulhen-Chollet F."/>
            <person name="Arsene-Ploetze F."/>
            <person name="Gallien S."/>
            <person name="Calteau A."/>
            <person name="Vallenet D."/>
            <person name="Casiot C."/>
            <person name="Chane-Woon-Ming B."/>
            <person name="Giloteaux L."/>
            <person name="Barakat M."/>
            <person name="Bonnefoy V."/>
            <person name="Bruneel O."/>
            <person name="Chandler M."/>
            <person name="Cleiss J."/>
            <person name="Duran R."/>
            <person name="Elbaz-Poulichet F."/>
            <person name="Fonknechten N."/>
            <person name="Lauga B."/>
            <person name="Mornico D."/>
            <person name="Ortet P."/>
            <person name="Schaeffer C."/>
            <person name="Siguier P."/>
            <person name="Alexander Thil Smith A."/>
            <person name="Van Dorsselaer A."/>
            <person name="Weissenbach J."/>
            <person name="Medigue C."/>
            <person name="Le Paslier D."/>
        </authorList>
    </citation>
    <scope>NUCLEOTIDE SEQUENCE</scope>
</reference>
<dbReference type="InterPro" id="IPR010144">
    <property type="entry name" value="CRISPR-assoc_prot_Csd1-typ"/>
</dbReference>
<dbReference type="EMBL" id="CABL01000008">
    <property type="protein sequence ID" value="CBH75405.1"/>
    <property type="molecule type" value="Genomic_DNA"/>
</dbReference>
<dbReference type="Pfam" id="PF09709">
    <property type="entry name" value="Cas_Csd1"/>
    <property type="match status" value="1"/>
</dbReference>
<dbReference type="NCBIfam" id="TIGR01863">
    <property type="entry name" value="cas_Csd1"/>
    <property type="match status" value="1"/>
</dbReference>
<gene>
    <name evidence="1" type="ORF">CARN1_1422</name>
</gene>
<dbReference type="AlphaFoldDB" id="E6PG18"/>
<name>E6PG18_9ZZZZ</name>
<sequence length="590" mass="63948">MSMLQALFEYGTQLDSRPGFTTRKVAWRIDLSVGGGFLGVLPLGDGEGGQRLDLCPDMHNMNAGGRAHFLVENAQAAVLLLKIDEEQKNIEKAILRNKYFIARLEEASLELPQIAGLVAALTSGPTCDSIRSALAERKAKPSDWISWRIGETDPREDGAVQAWWQQWRANDLRGPSDSGNSEDPPGGRMRCFLTGQLTAPLATHPKISGLAGVGGLGTGDVVVGFDKAAFCSFGLEQSANAAMGAEAVQRYTDALNRLIAVSSRKFGNTLVVHWFKKVVRPSDDPFAFLDGLESEVQAEAAANSKARALLDAVRSGVRGDLGDNRFYALTLSGASGRLMARDWMEGRFEDLLQNVDAWFSDLQIVGRGGDSVARDPKFMAVTGALVRDLKDLPSQITTSLWNSAVARAAIPASILHRALARFRVDVIDKDQPALNSARAGLLKAYFIRRIPRGECNVTPYLNPDHPDAAYHCGRLLAILARLQKAALGDVGAGVVQRFYTSSSQTPGLVLGRLATNARNHLAKLDGGLAFWFEEQIASVIGRLGDRAPRTLDLEGQGLFALGYYQQLAFMRARKSEIESETSAEAKGPLQ</sequence>
<comment type="caution">
    <text evidence="1">The sequence shown here is derived from an EMBL/GenBank/DDBJ whole genome shotgun (WGS) entry which is preliminary data.</text>
</comment>
<protein>
    <recommendedName>
        <fullName evidence="2">CRISPR-associated protein (Cas_Csd1)</fullName>
    </recommendedName>
</protein>
<proteinExistence type="predicted"/>
<evidence type="ECO:0000313" key="1">
    <source>
        <dbReference type="EMBL" id="CBH75405.1"/>
    </source>
</evidence>